<dbReference type="Pfam" id="PF01582">
    <property type="entry name" value="TIR"/>
    <property type="match status" value="1"/>
</dbReference>
<dbReference type="Gene3D" id="3.80.10.10">
    <property type="entry name" value="Ribonuclease Inhibitor"/>
    <property type="match status" value="2"/>
</dbReference>
<sequence>MSSSTRFWFRPSWNPQWHYDVFISFSGYDWRDNLVSYLYSALSRAGVKSFVDGKFQPGRGLDPEGIKAIEGLALKLERQSKVCFDTKVFEKLERLRLLKLNHVELVGDYKYLPQHLRWVNWQGFSLKHMPNNFDQRNVIAIDLKYSNINLIWKEPQLLERLKFLNLSHSSKLKHTPDFSKLPNLVKLILKHCTALTELHQSIGNLNSILVINLMGCTSLSNLPRTTYQLKSLKILILSGCSMIDKLEEDIGQMESLTTLIANDTAVKEMPRSIVRSKNIGYISLCGYEGVARDVFPSVIRSWMSPTINFHSPIHQSWSISSSLVSIDVQSNNLSNLTPMLSNSSKLRSVSVRCYSKVQLNEELRRIVDNIYDVNFTELETTSYASQVSNLSLRSLLIGMGSYHIVMDTLGKSILQGLTMGVSVELLLPGDNYPYWLTHSCAGRSVMFKGIISNLEPGDEVGIFVVLGKGFTVKKAAVYLLCDESIDMST</sequence>
<evidence type="ECO:0000259" key="1">
    <source>
        <dbReference type="PROSITE" id="PS50104"/>
    </source>
</evidence>
<protein>
    <recommendedName>
        <fullName evidence="1">TIR domain-containing protein</fullName>
    </recommendedName>
</protein>
<dbReference type="AlphaFoldDB" id="A0AAN9IUR8"/>
<dbReference type="SUPFAM" id="SSF52058">
    <property type="entry name" value="L domain-like"/>
    <property type="match status" value="1"/>
</dbReference>
<feature type="domain" description="TIR" evidence="1">
    <location>
        <begin position="17"/>
        <end position="147"/>
    </location>
</feature>
<dbReference type="InterPro" id="IPR035897">
    <property type="entry name" value="Toll_tir_struct_dom_sf"/>
</dbReference>
<name>A0AAN9IUR8_CLITE</name>
<accession>A0AAN9IUR8</accession>
<dbReference type="InterPro" id="IPR044974">
    <property type="entry name" value="Disease_R_plants"/>
</dbReference>
<dbReference type="GO" id="GO:0006952">
    <property type="term" value="P:defense response"/>
    <property type="evidence" value="ECO:0007669"/>
    <property type="project" value="InterPro"/>
</dbReference>
<gene>
    <name evidence="2" type="ORF">RJT34_21946</name>
</gene>
<keyword evidence="3" id="KW-1185">Reference proteome</keyword>
<evidence type="ECO:0000313" key="2">
    <source>
        <dbReference type="EMBL" id="KAK7286735.1"/>
    </source>
</evidence>
<dbReference type="InterPro" id="IPR032675">
    <property type="entry name" value="LRR_dom_sf"/>
</dbReference>
<dbReference type="PROSITE" id="PS50104">
    <property type="entry name" value="TIR"/>
    <property type="match status" value="1"/>
</dbReference>
<organism evidence="2 3">
    <name type="scientific">Clitoria ternatea</name>
    <name type="common">Butterfly pea</name>
    <dbReference type="NCBI Taxonomy" id="43366"/>
    <lineage>
        <taxon>Eukaryota</taxon>
        <taxon>Viridiplantae</taxon>
        <taxon>Streptophyta</taxon>
        <taxon>Embryophyta</taxon>
        <taxon>Tracheophyta</taxon>
        <taxon>Spermatophyta</taxon>
        <taxon>Magnoliopsida</taxon>
        <taxon>eudicotyledons</taxon>
        <taxon>Gunneridae</taxon>
        <taxon>Pentapetalae</taxon>
        <taxon>rosids</taxon>
        <taxon>fabids</taxon>
        <taxon>Fabales</taxon>
        <taxon>Fabaceae</taxon>
        <taxon>Papilionoideae</taxon>
        <taxon>50 kb inversion clade</taxon>
        <taxon>NPAAA clade</taxon>
        <taxon>indigoferoid/millettioid clade</taxon>
        <taxon>Phaseoleae</taxon>
        <taxon>Clitoria</taxon>
    </lineage>
</organism>
<dbReference type="PANTHER" id="PTHR11017">
    <property type="entry name" value="LEUCINE-RICH REPEAT-CONTAINING PROTEIN"/>
    <property type="match status" value="1"/>
</dbReference>
<dbReference type="InterPro" id="IPR000157">
    <property type="entry name" value="TIR_dom"/>
</dbReference>
<proteinExistence type="predicted"/>
<dbReference type="GO" id="GO:0007165">
    <property type="term" value="P:signal transduction"/>
    <property type="evidence" value="ECO:0007669"/>
    <property type="project" value="InterPro"/>
</dbReference>
<dbReference type="Proteomes" id="UP001359559">
    <property type="component" value="Unassembled WGS sequence"/>
</dbReference>
<dbReference type="Gene3D" id="3.40.50.10140">
    <property type="entry name" value="Toll/interleukin-1 receptor homology (TIR) domain"/>
    <property type="match status" value="1"/>
</dbReference>
<comment type="caution">
    <text evidence="2">The sequence shown here is derived from an EMBL/GenBank/DDBJ whole genome shotgun (WGS) entry which is preliminary data.</text>
</comment>
<reference evidence="2 3" key="1">
    <citation type="submission" date="2024-01" db="EMBL/GenBank/DDBJ databases">
        <title>The genomes of 5 underutilized Papilionoideae crops provide insights into root nodulation and disease resistance.</title>
        <authorList>
            <person name="Yuan L."/>
        </authorList>
    </citation>
    <scope>NUCLEOTIDE SEQUENCE [LARGE SCALE GENOMIC DNA]</scope>
    <source>
        <strain evidence="2">LY-2023</strain>
        <tissue evidence="2">Leaf</tissue>
    </source>
</reference>
<evidence type="ECO:0000313" key="3">
    <source>
        <dbReference type="Proteomes" id="UP001359559"/>
    </source>
</evidence>
<dbReference type="PANTHER" id="PTHR11017:SF560">
    <property type="entry name" value="RESISTANCE PROTEIN (TIR-NBS-LRR CLASS), PUTATIVE-RELATED"/>
    <property type="match status" value="1"/>
</dbReference>
<dbReference type="SUPFAM" id="SSF52200">
    <property type="entry name" value="Toll/Interleukin receptor TIR domain"/>
    <property type="match status" value="1"/>
</dbReference>
<dbReference type="EMBL" id="JAYKXN010000005">
    <property type="protein sequence ID" value="KAK7286735.1"/>
    <property type="molecule type" value="Genomic_DNA"/>
</dbReference>